<dbReference type="InParanoid" id="A0A251TKE9"/>
<name>A0A251TKE9_HELAN</name>
<dbReference type="Gramene" id="mRNA:HanXRQr2_Chr04g0160411">
    <property type="protein sequence ID" value="mRNA:HanXRQr2_Chr04g0160411"/>
    <property type="gene ID" value="HanXRQr2_Chr04g0160411"/>
</dbReference>
<dbReference type="EMBL" id="MNCJ02000319">
    <property type="protein sequence ID" value="KAF5809704.1"/>
    <property type="molecule type" value="Genomic_DNA"/>
</dbReference>
<proteinExistence type="predicted"/>
<dbReference type="AlphaFoldDB" id="A0A251TKE9"/>
<organism evidence="3 4">
    <name type="scientific">Helianthus annuus</name>
    <name type="common">Common sunflower</name>
    <dbReference type="NCBI Taxonomy" id="4232"/>
    <lineage>
        <taxon>Eukaryota</taxon>
        <taxon>Viridiplantae</taxon>
        <taxon>Streptophyta</taxon>
        <taxon>Embryophyta</taxon>
        <taxon>Tracheophyta</taxon>
        <taxon>Spermatophyta</taxon>
        <taxon>Magnoliopsida</taxon>
        <taxon>eudicotyledons</taxon>
        <taxon>Gunneridae</taxon>
        <taxon>Pentapetalae</taxon>
        <taxon>asterids</taxon>
        <taxon>campanulids</taxon>
        <taxon>Asterales</taxon>
        <taxon>Asteraceae</taxon>
        <taxon>Asteroideae</taxon>
        <taxon>Heliantheae alliance</taxon>
        <taxon>Heliantheae</taxon>
        <taxon>Helianthus</taxon>
    </lineage>
</organism>
<reference evidence="2 4" key="1">
    <citation type="journal article" date="2017" name="Nature">
        <title>The sunflower genome provides insights into oil metabolism, flowering and Asterid evolution.</title>
        <authorList>
            <person name="Badouin H."/>
            <person name="Gouzy J."/>
            <person name="Grassa C.J."/>
            <person name="Murat F."/>
            <person name="Staton S.E."/>
            <person name="Cottret L."/>
            <person name="Lelandais-Briere C."/>
            <person name="Owens G.L."/>
            <person name="Carrere S."/>
            <person name="Mayjonade B."/>
            <person name="Legrand L."/>
            <person name="Gill N."/>
            <person name="Kane N.C."/>
            <person name="Bowers J.E."/>
            <person name="Hubner S."/>
            <person name="Bellec A."/>
            <person name="Berard A."/>
            <person name="Berges H."/>
            <person name="Blanchet N."/>
            <person name="Boniface M.C."/>
            <person name="Brunel D."/>
            <person name="Catrice O."/>
            <person name="Chaidir N."/>
            <person name="Claudel C."/>
            <person name="Donnadieu C."/>
            <person name="Faraut T."/>
            <person name="Fievet G."/>
            <person name="Helmstetter N."/>
            <person name="King M."/>
            <person name="Knapp S.J."/>
            <person name="Lai Z."/>
            <person name="Le Paslier M.C."/>
            <person name="Lippi Y."/>
            <person name="Lorenzon L."/>
            <person name="Mandel J.R."/>
            <person name="Marage G."/>
            <person name="Marchand G."/>
            <person name="Marquand E."/>
            <person name="Bret-Mestries E."/>
            <person name="Morien E."/>
            <person name="Nambeesan S."/>
            <person name="Nguyen T."/>
            <person name="Pegot-Espagnet P."/>
            <person name="Pouilly N."/>
            <person name="Raftis F."/>
            <person name="Sallet E."/>
            <person name="Schiex T."/>
            <person name="Thomas J."/>
            <person name="Vandecasteele C."/>
            <person name="Vares D."/>
            <person name="Vear F."/>
            <person name="Vautrin S."/>
            <person name="Crespi M."/>
            <person name="Mangin B."/>
            <person name="Burke J.M."/>
            <person name="Salse J."/>
            <person name="Munos S."/>
            <person name="Vincourt P."/>
            <person name="Rieseberg L.H."/>
            <person name="Langlade N.B."/>
        </authorList>
    </citation>
    <scope>NUCLEOTIDE SEQUENCE [LARGE SCALE GENOMIC DNA]</scope>
    <source>
        <strain evidence="4">cv. SF193</strain>
        <tissue evidence="2">Leaves</tissue>
    </source>
</reference>
<evidence type="ECO:0000313" key="3">
    <source>
        <dbReference type="EMBL" id="OTG11598.1"/>
    </source>
</evidence>
<protein>
    <submittedName>
        <fullName evidence="3">Uncharacterized protein</fullName>
    </submittedName>
</protein>
<evidence type="ECO:0000313" key="4">
    <source>
        <dbReference type="Proteomes" id="UP000215914"/>
    </source>
</evidence>
<gene>
    <name evidence="3" type="ORF">HannXRQ_Chr10g0300511</name>
    <name evidence="2" type="ORF">HanXRQr2_Chr04g0160411</name>
</gene>
<dbReference type="EMBL" id="CM007899">
    <property type="protein sequence ID" value="OTG11598.1"/>
    <property type="molecule type" value="Genomic_DNA"/>
</dbReference>
<evidence type="ECO:0000313" key="2">
    <source>
        <dbReference type="EMBL" id="KAF5809704.1"/>
    </source>
</evidence>
<sequence length="105" mass="11387">MEIRMPDYAVMTDFEDDDEEAGGFLHKYQSGHLVVVRKFPKVVLEGPLNPNALTVEGILRRMAERGGRGCLPADDPYGRAHWGIFSEPSSPTASASGDGVDLGNP</sequence>
<feature type="region of interest" description="Disordered" evidence="1">
    <location>
        <begin position="82"/>
        <end position="105"/>
    </location>
</feature>
<dbReference type="Proteomes" id="UP000215914">
    <property type="component" value="Chromosome 10"/>
</dbReference>
<keyword evidence="4" id="KW-1185">Reference proteome</keyword>
<evidence type="ECO:0000256" key="1">
    <source>
        <dbReference type="SAM" id="MobiDB-lite"/>
    </source>
</evidence>
<accession>A0A251TKE9</accession>
<reference evidence="2" key="3">
    <citation type="submission" date="2020-06" db="EMBL/GenBank/DDBJ databases">
        <title>Helianthus annuus Genome sequencing and assembly Release 2.</title>
        <authorList>
            <person name="Gouzy J."/>
            <person name="Langlade N."/>
            <person name="Munos S."/>
        </authorList>
    </citation>
    <scope>NUCLEOTIDE SEQUENCE</scope>
    <source>
        <tissue evidence="2">Leaves</tissue>
    </source>
</reference>
<reference evidence="3" key="2">
    <citation type="submission" date="2017-02" db="EMBL/GenBank/DDBJ databases">
        <title>Sunflower complete genome.</title>
        <authorList>
            <person name="Langlade N."/>
            <person name="Munos S."/>
        </authorList>
    </citation>
    <scope>NUCLEOTIDE SEQUENCE [LARGE SCALE GENOMIC DNA]</scope>
    <source>
        <tissue evidence="3">Leaves</tissue>
    </source>
</reference>